<dbReference type="Pfam" id="PF07731">
    <property type="entry name" value="Cu-oxidase_2"/>
    <property type="match status" value="1"/>
</dbReference>
<dbReference type="NCBIfam" id="TIGR04183">
    <property type="entry name" value="Por_Secre_tail"/>
    <property type="match status" value="1"/>
</dbReference>
<evidence type="ECO:0000313" key="8">
    <source>
        <dbReference type="Proteomes" id="UP000184233"/>
    </source>
</evidence>
<comment type="caution">
    <text evidence="7">The sequence shown here is derived from an EMBL/GenBank/DDBJ whole genome shotgun (WGS) entry which is preliminary data.</text>
</comment>
<dbReference type="Pfam" id="PF18962">
    <property type="entry name" value="Por_Secre_tail"/>
    <property type="match status" value="1"/>
</dbReference>
<dbReference type="Proteomes" id="UP000184233">
    <property type="component" value="Unassembled WGS sequence"/>
</dbReference>
<sequence>MILVAVVGSATAEAQRQELREPAELRPEGGVLRTELRCALSPFQLGETTLSTRLYNGQLPSATWRIKAGDTIKVRLINDMPPNPDEDSASLGNYPQRINTTNLHTHGLNVSPRDSSDNVLLAIKPGERFDYSVAVGRDHASGSYWYHPHHHTSTSPQVMSGMAGMIIVEDDPAVAEPGLLALDDVVMVFQSLLYDSLTNTMPYPTRLTNPFTPIAGKETPILVNGMHEAKLTMRPGETKRLRLCNATNESQVMLFVQKRSPDGVIAIPQFEIAVDGLYLPGARTMPAVTVVPGSRSDVLLQAPTDIVEGETYWLVMRELDRSFRTVETRDLIQIVVAGEAMTPYVPFTLPAPMTGGDIRSEEITGTRTLTFSIGDMSGIGEDPTIITRSFLIDSTPYDHDVVNMTLRVGDVEEWTIRNVSDDFHPFHIHVNEFQLVEDNGLPLEVPEWHDVLLLRPQSTYKVRMRIDDNYGKTVLHCHFLAHEDWGMMQVIDIQPLVGVDETQPWQSPELFPNPVAGRFSTVKVRLPQFLAGTKTTIRVVDITGEMVLVKQVDAADGELATLELDELGAGTYYVMVTNGPRYRETTKLVLVR</sequence>
<dbReference type="InterPro" id="IPR011707">
    <property type="entry name" value="Cu-oxidase-like_N"/>
</dbReference>
<organism evidence="7 8">
    <name type="scientific">Candidatus Kapaibacterium thiocyanatum</name>
    <dbReference type="NCBI Taxonomy" id="1895771"/>
    <lineage>
        <taxon>Bacteria</taxon>
        <taxon>Pseudomonadati</taxon>
        <taxon>Candidatus Kapaibacteriota</taxon>
        <taxon>Candidatus Kapaibacteriia</taxon>
        <taxon>Candidatus Kapaibacteriales</taxon>
        <taxon>Candidatus Kapaibacteriaceae</taxon>
        <taxon>Candidatus Kapaibacterium</taxon>
    </lineage>
</organism>
<dbReference type="STRING" id="1895771.BGO89_04280"/>
<evidence type="ECO:0008006" key="9">
    <source>
        <dbReference type="Google" id="ProtNLM"/>
    </source>
</evidence>
<dbReference type="Pfam" id="PF00394">
    <property type="entry name" value="Cu-oxidase"/>
    <property type="match status" value="1"/>
</dbReference>
<dbReference type="CDD" id="cd13853">
    <property type="entry name" value="CuRO_1_Tth-MCO_like"/>
    <property type="match status" value="1"/>
</dbReference>
<evidence type="ECO:0000259" key="6">
    <source>
        <dbReference type="Pfam" id="PF18962"/>
    </source>
</evidence>
<evidence type="ECO:0000259" key="5">
    <source>
        <dbReference type="Pfam" id="PF07732"/>
    </source>
</evidence>
<evidence type="ECO:0000313" key="7">
    <source>
        <dbReference type="EMBL" id="OJX60787.1"/>
    </source>
</evidence>
<dbReference type="InterPro" id="IPR026444">
    <property type="entry name" value="Secre_tail"/>
</dbReference>
<feature type="domain" description="Plastocyanin-like" evidence="5">
    <location>
        <begin position="99"/>
        <end position="171"/>
    </location>
</feature>
<keyword evidence="2" id="KW-0560">Oxidoreductase</keyword>
<dbReference type="AlphaFoldDB" id="A0A1M3L5F8"/>
<dbReference type="InterPro" id="IPR002355">
    <property type="entry name" value="Cu_oxidase_Cu_BS"/>
</dbReference>
<feature type="domain" description="Secretion system C-terminal sorting" evidence="6">
    <location>
        <begin position="510"/>
        <end position="582"/>
    </location>
</feature>
<dbReference type="CDD" id="cd13900">
    <property type="entry name" value="CuRO_3_Tth-MCO_like"/>
    <property type="match status" value="1"/>
</dbReference>
<dbReference type="InterPro" id="IPR008972">
    <property type="entry name" value="Cupredoxin"/>
</dbReference>
<proteinExistence type="predicted"/>
<dbReference type="PANTHER" id="PTHR11709">
    <property type="entry name" value="MULTI-COPPER OXIDASE"/>
    <property type="match status" value="1"/>
</dbReference>
<dbReference type="GO" id="GO:0016491">
    <property type="term" value="F:oxidoreductase activity"/>
    <property type="evidence" value="ECO:0007669"/>
    <property type="project" value="UniProtKB-KW"/>
</dbReference>
<feature type="domain" description="Plastocyanin-like" evidence="4">
    <location>
        <begin position="393"/>
        <end position="493"/>
    </location>
</feature>
<accession>A0A1M3L5F8</accession>
<dbReference type="Pfam" id="PF07732">
    <property type="entry name" value="Cu-oxidase_3"/>
    <property type="match status" value="1"/>
</dbReference>
<name>A0A1M3L5F8_9BACT</name>
<evidence type="ECO:0000259" key="3">
    <source>
        <dbReference type="Pfam" id="PF00394"/>
    </source>
</evidence>
<keyword evidence="1" id="KW-0479">Metal-binding</keyword>
<reference evidence="7 8" key="1">
    <citation type="submission" date="2016-09" db="EMBL/GenBank/DDBJ databases">
        <title>Genome-resolved meta-omics ties microbial dynamics to process performance in biotechnology for thiocyanate degradation.</title>
        <authorList>
            <person name="Kantor R.S."/>
            <person name="Huddy R.J."/>
            <person name="Iyer R."/>
            <person name="Thomas B.C."/>
            <person name="Brown C.T."/>
            <person name="Anantharaman K."/>
            <person name="Tringe S."/>
            <person name="Hettich R.L."/>
            <person name="Harrison S.T."/>
            <person name="Banfield J.F."/>
        </authorList>
    </citation>
    <scope>NUCLEOTIDE SEQUENCE [LARGE SCALE GENOMIC DNA]</scope>
    <source>
        <strain evidence="7">59-99</strain>
    </source>
</reference>
<dbReference type="Gene3D" id="2.60.40.420">
    <property type="entry name" value="Cupredoxins - blue copper proteins"/>
    <property type="match status" value="3"/>
</dbReference>
<dbReference type="PROSITE" id="PS00080">
    <property type="entry name" value="MULTICOPPER_OXIDASE2"/>
    <property type="match status" value="1"/>
</dbReference>
<dbReference type="InterPro" id="IPR045087">
    <property type="entry name" value="Cu-oxidase_fam"/>
</dbReference>
<evidence type="ECO:0000256" key="1">
    <source>
        <dbReference type="ARBA" id="ARBA00022723"/>
    </source>
</evidence>
<feature type="domain" description="Plastocyanin-like" evidence="3">
    <location>
        <begin position="221"/>
        <end position="326"/>
    </location>
</feature>
<protein>
    <recommendedName>
        <fullName evidence="9">Secretion system C-terminal sorting domain-containing protein</fullName>
    </recommendedName>
</protein>
<evidence type="ECO:0000256" key="2">
    <source>
        <dbReference type="ARBA" id="ARBA00023002"/>
    </source>
</evidence>
<dbReference type="GO" id="GO:0005507">
    <property type="term" value="F:copper ion binding"/>
    <property type="evidence" value="ECO:0007669"/>
    <property type="project" value="InterPro"/>
</dbReference>
<dbReference type="SUPFAM" id="SSF49503">
    <property type="entry name" value="Cupredoxins"/>
    <property type="match status" value="3"/>
</dbReference>
<gene>
    <name evidence="7" type="ORF">BGO89_04280</name>
</gene>
<dbReference type="PANTHER" id="PTHR11709:SF518">
    <property type="entry name" value="MULTICOPPER OXIDASE"/>
    <property type="match status" value="1"/>
</dbReference>
<dbReference type="EMBL" id="MKVH01000003">
    <property type="protein sequence ID" value="OJX60787.1"/>
    <property type="molecule type" value="Genomic_DNA"/>
</dbReference>
<evidence type="ECO:0000259" key="4">
    <source>
        <dbReference type="Pfam" id="PF07731"/>
    </source>
</evidence>
<dbReference type="InterPro" id="IPR011706">
    <property type="entry name" value="Cu-oxidase_C"/>
</dbReference>
<dbReference type="InterPro" id="IPR001117">
    <property type="entry name" value="Cu-oxidase_2nd"/>
</dbReference>